<evidence type="ECO:0000313" key="3">
    <source>
        <dbReference type="Proteomes" id="UP000054937"/>
    </source>
</evidence>
<dbReference type="InParanoid" id="A0A0V0QJP3"/>
<evidence type="ECO:0000256" key="1">
    <source>
        <dbReference type="SAM" id="MobiDB-lite"/>
    </source>
</evidence>
<evidence type="ECO:0000313" key="2">
    <source>
        <dbReference type="EMBL" id="KRX02455.1"/>
    </source>
</evidence>
<accession>A0A0V0QJP3</accession>
<protein>
    <submittedName>
        <fullName evidence="2">Uncharacterized protein</fullName>
    </submittedName>
</protein>
<dbReference type="AlphaFoldDB" id="A0A0V0QJP3"/>
<feature type="compositionally biased region" description="Low complexity" evidence="1">
    <location>
        <begin position="80"/>
        <end position="91"/>
    </location>
</feature>
<comment type="caution">
    <text evidence="2">The sequence shown here is derived from an EMBL/GenBank/DDBJ whole genome shotgun (WGS) entry which is preliminary data.</text>
</comment>
<dbReference type="EMBL" id="LDAU01000155">
    <property type="protein sequence ID" value="KRX02455.1"/>
    <property type="molecule type" value="Genomic_DNA"/>
</dbReference>
<feature type="region of interest" description="Disordered" evidence="1">
    <location>
        <begin position="72"/>
        <end position="91"/>
    </location>
</feature>
<dbReference type="Proteomes" id="UP000054937">
    <property type="component" value="Unassembled WGS sequence"/>
</dbReference>
<reference evidence="2 3" key="1">
    <citation type="journal article" date="2015" name="Sci. Rep.">
        <title>Genome of the facultative scuticociliatosis pathogen Pseudocohnilembus persalinus provides insight into its virulence through horizontal gene transfer.</title>
        <authorList>
            <person name="Xiong J."/>
            <person name="Wang G."/>
            <person name="Cheng J."/>
            <person name="Tian M."/>
            <person name="Pan X."/>
            <person name="Warren A."/>
            <person name="Jiang C."/>
            <person name="Yuan D."/>
            <person name="Miao W."/>
        </authorList>
    </citation>
    <scope>NUCLEOTIDE SEQUENCE [LARGE SCALE GENOMIC DNA]</scope>
    <source>
        <strain evidence="2">36N120E</strain>
    </source>
</reference>
<organism evidence="2 3">
    <name type="scientific">Pseudocohnilembus persalinus</name>
    <name type="common">Ciliate</name>
    <dbReference type="NCBI Taxonomy" id="266149"/>
    <lineage>
        <taxon>Eukaryota</taxon>
        <taxon>Sar</taxon>
        <taxon>Alveolata</taxon>
        <taxon>Ciliophora</taxon>
        <taxon>Intramacronucleata</taxon>
        <taxon>Oligohymenophorea</taxon>
        <taxon>Scuticociliatia</taxon>
        <taxon>Philasterida</taxon>
        <taxon>Pseudocohnilembidae</taxon>
        <taxon>Pseudocohnilembus</taxon>
    </lineage>
</organism>
<proteinExistence type="predicted"/>
<keyword evidence="3" id="KW-1185">Reference proteome</keyword>
<sequence>MSKRPFYEDIFEGRFIENKDLEVQKMHKNHNFEEYSLTNHVPPRIHENNLKEIINYEQYDSYSIDTTKSQNSSFLNAKTQPSQQQSNGQQSDFDVVDIEQQSDQDQLSKNNNILNDNSFLNANEPKLSNNFNQEYQNLFLNSSLDQFDIFDPITNNGYNNNNLNSSFSLELNKLDSKNDNNNKSNDIFQEIMEDWPVCLAEQEQNNNNNQDNIHIIQNQNQSILNECQNYCQSQFQIDFDKQSCTFNLVNQQEQFCLNDQIKGQQQNQIDQNFNFGITEPYSEYQQNIMQNQQNQSNVNVQYYQNQNFGCQYNQQNQYIDDQVLSQQQFQQSIDQQNSNQFNLQHFNQREMQNLKENNIVFQEQKIDQQCIDQTQIKQNSTKDTQCQQNEEGVEELEKAGKNFLKNFIYGFLKYLKQSQDNEVVLKKLAEMNIDKKKFFKKYNPMKNKVSCKKQFKILFLGKNKNLKEKQFLRIFALKYLKEQFLSSLFQVSNVQNVHQYIQFRHVFLYRLVNGYND</sequence>
<name>A0A0V0QJP3_PSEPJ</name>
<gene>
    <name evidence="2" type="ORF">PPERSA_10072</name>
</gene>